<dbReference type="SUPFAM" id="SSF56935">
    <property type="entry name" value="Porins"/>
    <property type="match status" value="1"/>
</dbReference>
<feature type="domain" description="TonB-dependent receptor-like beta-barrel" evidence="10">
    <location>
        <begin position="452"/>
        <end position="1018"/>
    </location>
</feature>
<gene>
    <name evidence="12" type="ORF">SAMN04515674_109153</name>
</gene>
<proteinExistence type="inferred from homology"/>
<keyword evidence="6 8" id="KW-0472">Membrane</keyword>
<dbReference type="InterPro" id="IPR018247">
    <property type="entry name" value="EF_Hand_1_Ca_BS"/>
</dbReference>
<dbReference type="InterPro" id="IPR039426">
    <property type="entry name" value="TonB-dep_rcpt-like"/>
</dbReference>
<evidence type="ECO:0000259" key="10">
    <source>
        <dbReference type="Pfam" id="PF00593"/>
    </source>
</evidence>
<dbReference type="EMBL" id="FOXH01000009">
    <property type="protein sequence ID" value="SFQ07537.1"/>
    <property type="molecule type" value="Genomic_DNA"/>
</dbReference>
<keyword evidence="7 8" id="KW-0998">Cell outer membrane</keyword>
<evidence type="ECO:0000256" key="9">
    <source>
        <dbReference type="RuleBase" id="RU003357"/>
    </source>
</evidence>
<dbReference type="InterPro" id="IPR023997">
    <property type="entry name" value="TonB-dep_OMP_SusC/RagA_CS"/>
</dbReference>
<dbReference type="SUPFAM" id="SSF49464">
    <property type="entry name" value="Carboxypeptidase regulatory domain-like"/>
    <property type="match status" value="1"/>
</dbReference>
<accession>A0A1I5VJQ4</accession>
<dbReference type="InterPro" id="IPR008969">
    <property type="entry name" value="CarboxyPept-like_regulatory"/>
</dbReference>
<dbReference type="Gene3D" id="2.170.130.10">
    <property type="entry name" value="TonB-dependent receptor, plug domain"/>
    <property type="match status" value="1"/>
</dbReference>
<evidence type="ECO:0000256" key="4">
    <source>
        <dbReference type="ARBA" id="ARBA00022692"/>
    </source>
</evidence>
<dbReference type="InterPro" id="IPR036942">
    <property type="entry name" value="Beta-barrel_TonB_sf"/>
</dbReference>
<dbReference type="PROSITE" id="PS00018">
    <property type="entry name" value="EF_HAND_1"/>
    <property type="match status" value="1"/>
</dbReference>
<organism evidence="12 13">
    <name type="scientific">Pseudarcicella hirudinis</name>
    <dbReference type="NCBI Taxonomy" id="1079859"/>
    <lineage>
        <taxon>Bacteria</taxon>
        <taxon>Pseudomonadati</taxon>
        <taxon>Bacteroidota</taxon>
        <taxon>Cytophagia</taxon>
        <taxon>Cytophagales</taxon>
        <taxon>Flectobacillaceae</taxon>
        <taxon>Pseudarcicella</taxon>
    </lineage>
</organism>
<dbReference type="GO" id="GO:0009279">
    <property type="term" value="C:cell outer membrane"/>
    <property type="evidence" value="ECO:0007669"/>
    <property type="project" value="UniProtKB-SubCell"/>
</dbReference>
<dbReference type="NCBIfam" id="TIGR04056">
    <property type="entry name" value="OMP_RagA_SusC"/>
    <property type="match status" value="1"/>
</dbReference>
<dbReference type="PROSITE" id="PS52016">
    <property type="entry name" value="TONB_DEPENDENT_REC_3"/>
    <property type="match status" value="1"/>
</dbReference>
<reference evidence="12 13" key="1">
    <citation type="submission" date="2016-10" db="EMBL/GenBank/DDBJ databases">
        <authorList>
            <person name="de Groot N.N."/>
        </authorList>
    </citation>
    <scope>NUCLEOTIDE SEQUENCE [LARGE SCALE GENOMIC DNA]</scope>
    <source>
        <strain evidence="13">E92,LMG 26720,CCM 7988</strain>
    </source>
</reference>
<evidence type="ECO:0000313" key="12">
    <source>
        <dbReference type="EMBL" id="SFQ07537.1"/>
    </source>
</evidence>
<dbReference type="Proteomes" id="UP000199306">
    <property type="component" value="Unassembled WGS sequence"/>
</dbReference>
<keyword evidence="3 8" id="KW-1134">Transmembrane beta strand</keyword>
<evidence type="ECO:0000256" key="8">
    <source>
        <dbReference type="PROSITE-ProRule" id="PRU01360"/>
    </source>
</evidence>
<dbReference type="InterPro" id="IPR012910">
    <property type="entry name" value="Plug_dom"/>
</dbReference>
<dbReference type="AlphaFoldDB" id="A0A1I5VJQ4"/>
<evidence type="ECO:0000256" key="1">
    <source>
        <dbReference type="ARBA" id="ARBA00004571"/>
    </source>
</evidence>
<name>A0A1I5VJQ4_9BACT</name>
<sequence>MDFYGKNIPLTRDIQKVKDNSSFKRSSSFLTIYLMGNNLFKFKQLILVVILLLTQIVCWSKTGPYKSIGTIVKGKVIDATSQEALIGVAITLKGTKTGTVTDTDGNFSINVAGENSVLAFSFVGYETQQITVGKQTFITVKLQNNTTELNGVIVVGYGTQKKSDITGSVVSLKMKEIEKAPSFRVDQSLQGRVAGVNIQNTDASPNAQVSVRIRGASSINGGNNPLVVIDGMQGGSLTTLNPNDVASIEVLKDASATAIYGSRGSSGVILVTTKQGVKGKNDAPEISYNTYFSVTQVRKKLDQLNAAEYAESVNANRREYGQNPVFSDADIAGFKAKGGTDWQDAIFRNGFTQNHQLSISNATEKTSYYVSGNATTQKGLVQGSSYNRYAIRTNLKTNLSEKLSLGINGFLVREMDHPTVLNTFAGNNAGSPVFSALVWSPTKSIYDSQGNYTLPGGGAGPNTNYNPLALATEPVRDYLTTTTNFTGNINYQILKGLNLTVLGSYRSSEFEGNDYFNSLPTRASGTEMASIVNQRNLFLQNTNMLTYETAIKGGHNLKLTGVVEQQFEENNGSYAGAIGFSTDALTYNNLSLGQKPQISSSYRNSRTLMSYLGRVNYGYKDRYLLTLSLRSDGSSVFGANNKWGSFPSAAIGWNILNESFMTNLKNVFYDLKLRGSYGIVGNQAISPYQSLASLNTYNPYPINGTNLSTGVGVGGNANPDLRWEKTTQSDIGLDATFLNGRLELSADYYNKQTSDLLLSVPTPMTAGGNGTILKNVGSVENKGFELYIGGTPIKQDITWHTGFTLASNSNKVLALAEGQTEILLGNPGLPGFGQSLWLEVGQPLGLFRGYQYNGVWKSGEAEQAKKYGAVPGDSKYIDQNGDGVIDNKDIVDIGNAQPKYTFGWNNSFSYKNLDLNILLQGVQGNKIYNLSRVRFEAPGSDGDATSRKVLDRWTPQHENTDVPSFKGSNDGRLNSSRWLEDGSYLRVKNISLGYTLPKNVINRLKMSQLRVYLSATNLFTFTKYTGFDPESSSGVDTRAGVDLATYPAQKTFTLGLDIKF</sequence>
<evidence type="ECO:0000256" key="2">
    <source>
        <dbReference type="ARBA" id="ARBA00022448"/>
    </source>
</evidence>
<dbReference type="Pfam" id="PF13715">
    <property type="entry name" value="CarbopepD_reg_2"/>
    <property type="match status" value="1"/>
</dbReference>
<dbReference type="Pfam" id="PF00593">
    <property type="entry name" value="TonB_dep_Rec_b-barrel"/>
    <property type="match status" value="1"/>
</dbReference>
<keyword evidence="2 8" id="KW-0813">Transport</keyword>
<evidence type="ECO:0000256" key="3">
    <source>
        <dbReference type="ARBA" id="ARBA00022452"/>
    </source>
</evidence>
<feature type="domain" description="TonB-dependent receptor plug" evidence="11">
    <location>
        <begin position="162"/>
        <end position="268"/>
    </location>
</feature>
<comment type="similarity">
    <text evidence="8 9">Belongs to the TonB-dependent receptor family.</text>
</comment>
<evidence type="ECO:0000256" key="5">
    <source>
        <dbReference type="ARBA" id="ARBA00023077"/>
    </source>
</evidence>
<keyword evidence="5 9" id="KW-0798">TonB box</keyword>
<dbReference type="Pfam" id="PF07715">
    <property type="entry name" value="Plug"/>
    <property type="match status" value="1"/>
</dbReference>
<dbReference type="Gene3D" id="2.60.40.1120">
    <property type="entry name" value="Carboxypeptidase-like, regulatory domain"/>
    <property type="match status" value="1"/>
</dbReference>
<evidence type="ECO:0000259" key="11">
    <source>
        <dbReference type="Pfam" id="PF07715"/>
    </source>
</evidence>
<evidence type="ECO:0000256" key="7">
    <source>
        <dbReference type="ARBA" id="ARBA00023237"/>
    </source>
</evidence>
<dbReference type="InterPro" id="IPR000531">
    <property type="entry name" value="Beta-barrel_TonB"/>
</dbReference>
<evidence type="ECO:0000256" key="6">
    <source>
        <dbReference type="ARBA" id="ARBA00023136"/>
    </source>
</evidence>
<keyword evidence="4 8" id="KW-0812">Transmembrane</keyword>
<evidence type="ECO:0000313" key="13">
    <source>
        <dbReference type="Proteomes" id="UP000199306"/>
    </source>
</evidence>
<dbReference type="OrthoDB" id="9768177at2"/>
<dbReference type="STRING" id="1079859.SAMN04515674_109153"/>
<dbReference type="Gene3D" id="2.40.170.20">
    <property type="entry name" value="TonB-dependent receptor, beta-barrel domain"/>
    <property type="match status" value="1"/>
</dbReference>
<dbReference type="InterPro" id="IPR037066">
    <property type="entry name" value="Plug_dom_sf"/>
</dbReference>
<dbReference type="NCBIfam" id="TIGR04057">
    <property type="entry name" value="SusC_RagA_signa"/>
    <property type="match status" value="1"/>
</dbReference>
<protein>
    <submittedName>
        <fullName evidence="12">TonB-linked outer membrane protein, SusC/RagA family</fullName>
    </submittedName>
</protein>
<dbReference type="InterPro" id="IPR023996">
    <property type="entry name" value="TonB-dep_OMP_SusC/RagA"/>
</dbReference>
<keyword evidence="13" id="KW-1185">Reference proteome</keyword>
<comment type="subcellular location">
    <subcellularLocation>
        <location evidence="1 8">Cell outer membrane</location>
        <topology evidence="1 8">Multi-pass membrane protein</topology>
    </subcellularLocation>
</comment>